<dbReference type="InterPro" id="IPR037463">
    <property type="entry name" value="TMX2_thioredoxin_dom"/>
</dbReference>
<evidence type="ECO:0000259" key="8">
    <source>
        <dbReference type="PROSITE" id="PS51352"/>
    </source>
</evidence>
<dbReference type="InterPro" id="IPR039101">
    <property type="entry name" value="TMX2"/>
</dbReference>
<dbReference type="GO" id="GO:0031966">
    <property type="term" value="C:mitochondrial membrane"/>
    <property type="evidence" value="ECO:0007669"/>
    <property type="project" value="UniProtKB-SubCell"/>
</dbReference>
<protein>
    <submittedName>
        <fullName evidence="9">Thioredoxin related transmembrane protein 2</fullName>
    </submittedName>
</protein>
<comment type="subcellular location">
    <subcellularLocation>
        <location evidence="1">Mitochondrion membrane</location>
        <topology evidence="1">Single-pass type I membrane protein</topology>
    </subcellularLocation>
</comment>
<feature type="compositionally biased region" description="Basic and acidic residues" evidence="6">
    <location>
        <begin position="1"/>
        <end position="10"/>
    </location>
</feature>
<evidence type="ECO:0000256" key="1">
    <source>
        <dbReference type="ARBA" id="ARBA00004583"/>
    </source>
</evidence>
<evidence type="ECO:0000313" key="10">
    <source>
        <dbReference type="Proteomes" id="UP000694423"/>
    </source>
</evidence>
<name>A0A8C4JAT3_DRONO</name>
<dbReference type="Pfam" id="PF00085">
    <property type="entry name" value="Thioredoxin"/>
    <property type="match status" value="1"/>
</dbReference>
<feature type="transmembrane region" description="Helical" evidence="7">
    <location>
        <begin position="151"/>
        <end position="171"/>
    </location>
</feature>
<keyword evidence="3" id="KW-0732">Signal</keyword>
<dbReference type="PANTHER" id="PTHR15853">
    <property type="entry name" value="THIOREDOXIN-RELATED"/>
    <property type="match status" value="1"/>
</dbReference>
<reference evidence="9" key="2">
    <citation type="submission" date="2025-09" db="UniProtKB">
        <authorList>
            <consortium name="Ensembl"/>
        </authorList>
    </citation>
    <scope>IDENTIFICATION</scope>
</reference>
<evidence type="ECO:0000256" key="6">
    <source>
        <dbReference type="SAM" id="MobiDB-lite"/>
    </source>
</evidence>
<dbReference type="InterPro" id="IPR013766">
    <property type="entry name" value="Thioredoxin_domain"/>
</dbReference>
<dbReference type="GO" id="GO:0007420">
    <property type="term" value="P:brain development"/>
    <property type="evidence" value="ECO:0007669"/>
    <property type="project" value="TreeGrafter"/>
</dbReference>
<accession>A0A8C4JAT3</accession>
<dbReference type="Proteomes" id="UP000694423">
    <property type="component" value="Unplaced"/>
</dbReference>
<gene>
    <name evidence="9" type="primary">TMX2</name>
</gene>
<sequence length="378" mass="42354">MPETLGERRGAPPPADKQAAGPIGAGRPYGGRQSGGKMAVLAPLLALLYSVPELCRWLARPYYPLSALLATAFLLVRKLPPLCRGLPSQREDGNPCDFDWREVEILMFLSAIVMMKNRRSITVEQHVGNIFMFSKVANVILFFRLDIRMGLLYLTLCIVFLMTCKPPLYMGPEYIKYFSDKTIDEELERDKRVTWIVEFFANWSSECQSFAPIFADLSLKYNCSGLHFGKVDVGRYTDVSTRYKVSTSPLTKQLPTLILFQGGVETMRRPQIDKKGRAVSWTFSEENVIREFSLNELYQRAKKQGRPRDEGPEEAPEAPAANGDTKKDKMAPRGKKRGAQKPAETEAEPGGEADAPQKRARGSPEGSGPRVVIEHCKS</sequence>
<keyword evidence="4 7" id="KW-1133">Transmembrane helix</keyword>
<dbReference type="PANTHER" id="PTHR15853:SF0">
    <property type="entry name" value="THIOREDOXIN-RELATED TRANSMEMBRANE PROTEIN 2"/>
    <property type="match status" value="1"/>
</dbReference>
<keyword evidence="5 7" id="KW-0472">Membrane</keyword>
<feature type="region of interest" description="Disordered" evidence="6">
    <location>
        <begin position="301"/>
        <end position="378"/>
    </location>
</feature>
<keyword evidence="10" id="KW-1185">Reference proteome</keyword>
<dbReference type="CDD" id="cd02962">
    <property type="entry name" value="TMX2"/>
    <property type="match status" value="1"/>
</dbReference>
<dbReference type="InterPro" id="IPR036249">
    <property type="entry name" value="Thioredoxin-like_sf"/>
</dbReference>
<proteinExistence type="predicted"/>
<evidence type="ECO:0000256" key="7">
    <source>
        <dbReference type="SAM" id="Phobius"/>
    </source>
</evidence>
<keyword evidence="2 7" id="KW-0812">Transmembrane</keyword>
<evidence type="ECO:0000256" key="4">
    <source>
        <dbReference type="ARBA" id="ARBA00022989"/>
    </source>
</evidence>
<reference evidence="9" key="1">
    <citation type="submission" date="2025-08" db="UniProtKB">
        <authorList>
            <consortium name="Ensembl"/>
        </authorList>
    </citation>
    <scope>IDENTIFICATION</scope>
</reference>
<evidence type="ECO:0000256" key="3">
    <source>
        <dbReference type="ARBA" id="ARBA00022729"/>
    </source>
</evidence>
<dbReference type="SUPFAM" id="SSF52833">
    <property type="entry name" value="Thioredoxin-like"/>
    <property type="match status" value="1"/>
</dbReference>
<evidence type="ECO:0000256" key="5">
    <source>
        <dbReference type="ARBA" id="ARBA00023136"/>
    </source>
</evidence>
<organism evidence="9 10">
    <name type="scientific">Dromaius novaehollandiae</name>
    <name type="common">Emu</name>
    <dbReference type="NCBI Taxonomy" id="8790"/>
    <lineage>
        <taxon>Eukaryota</taxon>
        <taxon>Metazoa</taxon>
        <taxon>Chordata</taxon>
        <taxon>Craniata</taxon>
        <taxon>Vertebrata</taxon>
        <taxon>Euteleostomi</taxon>
        <taxon>Archelosauria</taxon>
        <taxon>Archosauria</taxon>
        <taxon>Dinosauria</taxon>
        <taxon>Saurischia</taxon>
        <taxon>Theropoda</taxon>
        <taxon>Coelurosauria</taxon>
        <taxon>Aves</taxon>
        <taxon>Palaeognathae</taxon>
        <taxon>Casuariiformes</taxon>
        <taxon>Dromaiidae</taxon>
        <taxon>Dromaius</taxon>
    </lineage>
</organism>
<dbReference type="Ensembl" id="ENSDNVT00000007372.1">
    <property type="protein sequence ID" value="ENSDNVP00000006112.1"/>
    <property type="gene ID" value="ENSDNVG00000004375.1"/>
</dbReference>
<evidence type="ECO:0000313" key="9">
    <source>
        <dbReference type="Ensembl" id="ENSDNVP00000006112.1"/>
    </source>
</evidence>
<dbReference type="PROSITE" id="PS51352">
    <property type="entry name" value="THIOREDOXIN_2"/>
    <property type="match status" value="1"/>
</dbReference>
<evidence type="ECO:0000256" key="2">
    <source>
        <dbReference type="ARBA" id="ARBA00022692"/>
    </source>
</evidence>
<feature type="region of interest" description="Disordered" evidence="6">
    <location>
        <begin position="1"/>
        <end position="30"/>
    </location>
</feature>
<dbReference type="AlphaFoldDB" id="A0A8C4JAT3"/>
<dbReference type="GO" id="GO:0015036">
    <property type="term" value="F:disulfide oxidoreductase activity"/>
    <property type="evidence" value="ECO:0007669"/>
    <property type="project" value="TreeGrafter"/>
</dbReference>
<dbReference type="Gene3D" id="3.40.30.10">
    <property type="entry name" value="Glutaredoxin"/>
    <property type="match status" value="1"/>
</dbReference>
<feature type="domain" description="Thioredoxin" evidence="8">
    <location>
        <begin position="169"/>
        <end position="307"/>
    </location>
</feature>